<dbReference type="PRINTS" id="PR00598">
    <property type="entry name" value="HTHMARR"/>
</dbReference>
<dbReference type="PANTHER" id="PTHR42756:SF1">
    <property type="entry name" value="TRANSCRIPTIONAL REPRESSOR OF EMRAB OPERON"/>
    <property type="match status" value="1"/>
</dbReference>
<keyword evidence="1" id="KW-0805">Transcription regulation</keyword>
<dbReference type="KEGG" id="ifn:GM661_04085"/>
<gene>
    <name evidence="5" type="ORF">GM661_04085</name>
</gene>
<sequence length="143" mass="16948">MGIDEKAREVDETFFKIILNEFYQLSVLDENLKIRELLIIKYLGKYNSVIMSELTSVFATPPTTMTSIVNRLVDKGYVKRRRRDDDRRIVEILLSQKGQKFYDNHKKKGRDRLIKLLSILSEREQEIFLDLAVKMSNNYKIDK</sequence>
<dbReference type="Proteomes" id="UP000665020">
    <property type="component" value="Chromosome"/>
</dbReference>
<evidence type="ECO:0000256" key="1">
    <source>
        <dbReference type="ARBA" id="ARBA00023015"/>
    </source>
</evidence>
<evidence type="ECO:0000313" key="6">
    <source>
        <dbReference type="Proteomes" id="UP000665020"/>
    </source>
</evidence>
<dbReference type="PANTHER" id="PTHR42756">
    <property type="entry name" value="TRANSCRIPTIONAL REGULATOR, MARR"/>
    <property type="match status" value="1"/>
</dbReference>
<dbReference type="SMART" id="SM00347">
    <property type="entry name" value="HTH_MARR"/>
    <property type="match status" value="1"/>
</dbReference>
<dbReference type="InterPro" id="IPR036390">
    <property type="entry name" value="WH_DNA-bd_sf"/>
</dbReference>
<accession>A0A8A7KH59</accession>
<dbReference type="Gene3D" id="1.10.10.10">
    <property type="entry name" value="Winged helix-like DNA-binding domain superfamily/Winged helix DNA-binding domain"/>
    <property type="match status" value="1"/>
</dbReference>
<evidence type="ECO:0000256" key="2">
    <source>
        <dbReference type="ARBA" id="ARBA00023125"/>
    </source>
</evidence>
<dbReference type="AlphaFoldDB" id="A0A8A7KH59"/>
<dbReference type="InterPro" id="IPR023187">
    <property type="entry name" value="Tscrpt_reg_MarR-type_CS"/>
</dbReference>
<evidence type="ECO:0000259" key="4">
    <source>
        <dbReference type="PROSITE" id="PS50995"/>
    </source>
</evidence>
<dbReference type="SUPFAM" id="SSF46785">
    <property type="entry name" value="Winged helix' DNA-binding domain"/>
    <property type="match status" value="1"/>
</dbReference>
<keyword evidence="6" id="KW-1185">Reference proteome</keyword>
<keyword evidence="2" id="KW-0238">DNA-binding</keyword>
<evidence type="ECO:0000313" key="5">
    <source>
        <dbReference type="EMBL" id="QTL97212.1"/>
    </source>
</evidence>
<proteinExistence type="predicted"/>
<dbReference type="InterPro" id="IPR000835">
    <property type="entry name" value="HTH_MarR-typ"/>
</dbReference>
<organism evidence="5 6">
    <name type="scientific">Iocasia fonsfrigidae</name>
    <dbReference type="NCBI Taxonomy" id="2682810"/>
    <lineage>
        <taxon>Bacteria</taxon>
        <taxon>Bacillati</taxon>
        <taxon>Bacillota</taxon>
        <taxon>Clostridia</taxon>
        <taxon>Halanaerobiales</taxon>
        <taxon>Halanaerobiaceae</taxon>
        <taxon>Iocasia</taxon>
    </lineage>
</organism>
<dbReference type="EMBL" id="CP046640">
    <property type="protein sequence ID" value="QTL97212.1"/>
    <property type="molecule type" value="Genomic_DNA"/>
</dbReference>
<protein>
    <submittedName>
        <fullName evidence="5">MarR family transcriptional regulator</fullName>
    </submittedName>
</protein>
<dbReference type="Pfam" id="PF01047">
    <property type="entry name" value="MarR"/>
    <property type="match status" value="1"/>
</dbReference>
<reference evidence="5" key="1">
    <citation type="submission" date="2019-12" db="EMBL/GenBank/DDBJ databases">
        <authorList>
            <person name="zhang j."/>
            <person name="sun C.M."/>
        </authorList>
    </citation>
    <scope>NUCLEOTIDE SEQUENCE</scope>
    <source>
        <strain evidence="5">NS-1</strain>
    </source>
</reference>
<evidence type="ECO:0000256" key="3">
    <source>
        <dbReference type="ARBA" id="ARBA00023163"/>
    </source>
</evidence>
<dbReference type="GO" id="GO:0003677">
    <property type="term" value="F:DNA binding"/>
    <property type="evidence" value="ECO:0007669"/>
    <property type="project" value="UniProtKB-KW"/>
</dbReference>
<name>A0A8A7KH59_9FIRM</name>
<dbReference type="GO" id="GO:0003700">
    <property type="term" value="F:DNA-binding transcription factor activity"/>
    <property type="evidence" value="ECO:0007669"/>
    <property type="project" value="InterPro"/>
</dbReference>
<dbReference type="PROSITE" id="PS01117">
    <property type="entry name" value="HTH_MARR_1"/>
    <property type="match status" value="1"/>
</dbReference>
<dbReference type="InterPro" id="IPR036388">
    <property type="entry name" value="WH-like_DNA-bd_sf"/>
</dbReference>
<keyword evidence="3" id="KW-0804">Transcription</keyword>
<feature type="domain" description="HTH marR-type" evidence="4">
    <location>
        <begin position="1"/>
        <end position="137"/>
    </location>
</feature>
<dbReference type="RefSeq" id="WP_230868858.1">
    <property type="nucleotide sequence ID" value="NZ_CP046640.1"/>
</dbReference>
<dbReference type="PROSITE" id="PS50995">
    <property type="entry name" value="HTH_MARR_2"/>
    <property type="match status" value="1"/>
</dbReference>